<accession>F0QRA3</accession>
<evidence type="ECO:0000313" key="1">
    <source>
        <dbReference type="EMBL" id="ADX98023.1"/>
    </source>
</evidence>
<dbReference type="STRING" id="768700.MSU_0488"/>
<organism evidence="1 2">
    <name type="scientific">Mycoplasma suis (strain Illinois)</name>
    <dbReference type="NCBI Taxonomy" id="768700"/>
    <lineage>
        <taxon>Bacteria</taxon>
        <taxon>Bacillati</taxon>
        <taxon>Mycoplasmatota</taxon>
        <taxon>Mollicutes</taxon>
        <taxon>Mycoplasmataceae</taxon>
        <taxon>Mycoplasma</taxon>
    </lineage>
</organism>
<dbReference type="RefSeq" id="WP_013609892.1">
    <property type="nucleotide sequence ID" value="NC_015155.1"/>
</dbReference>
<keyword evidence="2" id="KW-1185">Reference proteome</keyword>
<evidence type="ECO:0000313" key="2">
    <source>
        <dbReference type="Proteomes" id="UP000007484"/>
    </source>
</evidence>
<reference evidence="1 2" key="1">
    <citation type="journal article" date="2011" name="J. Bacteriol.">
        <title>Complete genome sequences of two hemotropic Mycoplasmas, Mycoplasma haemofelis strain Ohio2 and Mycoplasma suis strain Illinois.</title>
        <authorList>
            <person name="Messick J.B."/>
            <person name="Santos A.P."/>
            <person name="Guimaraes A.M."/>
        </authorList>
    </citation>
    <scope>NUCLEOTIDE SEQUENCE [LARGE SCALE GENOMIC DNA]</scope>
    <source>
        <strain evidence="1 2">Illinois</strain>
    </source>
</reference>
<name>F0QRA3_MYCSL</name>
<sequence length="87" mass="9961">MSEERGKGSPLFLDPKKIREILIKGSESLQLSASEEEINDTVKLIESMQNDLLDIYNMPINDEVAKDFHSHEELTLDELDKFLGKKI</sequence>
<gene>
    <name evidence="1" type="ordered locus">MSU_0488</name>
</gene>
<dbReference type="HOGENOM" id="CLU_178462_0_0_14"/>
<dbReference type="AlphaFoldDB" id="F0QRA3"/>
<dbReference type="Proteomes" id="UP000007484">
    <property type="component" value="Chromosome"/>
</dbReference>
<proteinExistence type="predicted"/>
<dbReference type="EMBL" id="CP002525">
    <property type="protein sequence ID" value="ADX98023.1"/>
    <property type="molecule type" value="Genomic_DNA"/>
</dbReference>
<dbReference type="KEGG" id="mss:MSU_0488"/>
<protein>
    <submittedName>
        <fullName evidence="1">Uncharacterized protein</fullName>
    </submittedName>
</protein>